<dbReference type="PROSITE" id="PS51186">
    <property type="entry name" value="GNAT"/>
    <property type="match status" value="1"/>
</dbReference>
<dbReference type="AlphaFoldDB" id="A0A7X5ZPS7"/>
<dbReference type="RefSeq" id="WP_167167918.1">
    <property type="nucleotide sequence ID" value="NZ_JAAOYM010000001.1"/>
</dbReference>
<reference evidence="5 6" key="1">
    <citation type="submission" date="2020-03" db="EMBL/GenBank/DDBJ databases">
        <title>Sequencing the genomes of 1000 actinobacteria strains.</title>
        <authorList>
            <person name="Klenk H.-P."/>
        </authorList>
    </citation>
    <scope>NUCLEOTIDE SEQUENCE [LARGE SCALE GENOMIC DNA]</scope>
    <source>
        <strain evidence="5 6">DSM 45685</strain>
    </source>
</reference>
<feature type="domain" description="N-acetyltransferase" evidence="4">
    <location>
        <begin position="119"/>
        <end position="276"/>
    </location>
</feature>
<evidence type="ECO:0000313" key="6">
    <source>
        <dbReference type="Proteomes" id="UP000545493"/>
    </source>
</evidence>
<dbReference type="PROSITE" id="PS50987">
    <property type="entry name" value="HTH_ARSR_2"/>
    <property type="match status" value="1"/>
</dbReference>
<dbReference type="Gene3D" id="1.10.10.10">
    <property type="entry name" value="Winged helix-like DNA-binding domain superfamily/Winged helix DNA-binding domain"/>
    <property type="match status" value="1"/>
</dbReference>
<comment type="caution">
    <text evidence="5">The sequence shown here is derived from an EMBL/GenBank/DDBJ whole genome shotgun (WGS) entry which is preliminary data.</text>
</comment>
<evidence type="ECO:0000313" key="5">
    <source>
        <dbReference type="EMBL" id="NIJ11093.1"/>
    </source>
</evidence>
<proteinExistence type="predicted"/>
<dbReference type="GO" id="GO:0003700">
    <property type="term" value="F:DNA-binding transcription factor activity"/>
    <property type="evidence" value="ECO:0007669"/>
    <property type="project" value="InterPro"/>
</dbReference>
<dbReference type="PRINTS" id="PR00778">
    <property type="entry name" value="HTHARSR"/>
</dbReference>
<dbReference type="GO" id="GO:0016747">
    <property type="term" value="F:acyltransferase activity, transferring groups other than amino-acyl groups"/>
    <property type="evidence" value="ECO:0007669"/>
    <property type="project" value="InterPro"/>
</dbReference>
<dbReference type="InterPro" id="IPR011991">
    <property type="entry name" value="ArsR-like_HTH"/>
</dbReference>
<dbReference type="Pfam" id="PF12840">
    <property type="entry name" value="HTH_20"/>
    <property type="match status" value="1"/>
</dbReference>
<gene>
    <name evidence="5" type="ORF">FHU38_001437</name>
</gene>
<dbReference type="Pfam" id="PF00583">
    <property type="entry name" value="Acetyltransf_1"/>
    <property type="match status" value="1"/>
</dbReference>
<dbReference type="Gene3D" id="3.40.630.30">
    <property type="match status" value="1"/>
</dbReference>
<organism evidence="5 6">
    <name type="scientific">Saccharomonospora amisosensis</name>
    <dbReference type="NCBI Taxonomy" id="1128677"/>
    <lineage>
        <taxon>Bacteria</taxon>
        <taxon>Bacillati</taxon>
        <taxon>Actinomycetota</taxon>
        <taxon>Actinomycetes</taxon>
        <taxon>Pseudonocardiales</taxon>
        <taxon>Pseudonocardiaceae</taxon>
        <taxon>Saccharomonospora</taxon>
    </lineage>
</organism>
<evidence type="ECO:0000259" key="3">
    <source>
        <dbReference type="PROSITE" id="PS50987"/>
    </source>
</evidence>
<dbReference type="Proteomes" id="UP000545493">
    <property type="component" value="Unassembled WGS sequence"/>
</dbReference>
<dbReference type="InterPro" id="IPR016181">
    <property type="entry name" value="Acyl_CoA_acyltransferase"/>
</dbReference>
<protein>
    <submittedName>
        <fullName evidence="5">L-amino acid N-acyltransferase YncA/DNA-binding transcriptional ArsR family regulator</fullName>
    </submittedName>
</protein>
<dbReference type="InterPro" id="IPR050832">
    <property type="entry name" value="Bact_Acetyltransf"/>
</dbReference>
<feature type="domain" description="HTH arsR-type" evidence="3">
    <location>
        <begin position="11"/>
        <end position="113"/>
    </location>
</feature>
<dbReference type="SUPFAM" id="SSF55729">
    <property type="entry name" value="Acyl-CoA N-acyltransferases (Nat)"/>
    <property type="match status" value="1"/>
</dbReference>
<dbReference type="InterPro" id="IPR036390">
    <property type="entry name" value="WH_DNA-bd_sf"/>
</dbReference>
<dbReference type="SMART" id="SM00418">
    <property type="entry name" value="HTH_ARSR"/>
    <property type="match status" value="1"/>
</dbReference>
<dbReference type="CDD" id="cd00090">
    <property type="entry name" value="HTH_ARSR"/>
    <property type="match status" value="1"/>
</dbReference>
<dbReference type="EMBL" id="JAAOYM010000001">
    <property type="protein sequence ID" value="NIJ11093.1"/>
    <property type="molecule type" value="Genomic_DNA"/>
</dbReference>
<dbReference type="InterPro" id="IPR001845">
    <property type="entry name" value="HTH_ArsR_DNA-bd_dom"/>
</dbReference>
<evidence type="ECO:0000259" key="4">
    <source>
        <dbReference type="PROSITE" id="PS51186"/>
    </source>
</evidence>
<name>A0A7X5ZPS7_9PSEU</name>
<keyword evidence="6" id="KW-1185">Reference proteome</keyword>
<dbReference type="PANTHER" id="PTHR43877">
    <property type="entry name" value="AMINOALKYLPHOSPHONATE N-ACETYLTRANSFERASE-RELATED-RELATED"/>
    <property type="match status" value="1"/>
</dbReference>
<accession>A0A7X5ZPS7</accession>
<dbReference type="GO" id="GO:0003677">
    <property type="term" value="F:DNA binding"/>
    <property type="evidence" value="ECO:0007669"/>
    <property type="project" value="UniProtKB-KW"/>
</dbReference>
<keyword evidence="1 5" id="KW-0808">Transferase</keyword>
<dbReference type="InterPro" id="IPR000182">
    <property type="entry name" value="GNAT_dom"/>
</dbReference>
<keyword evidence="5" id="KW-0238">DNA-binding</keyword>
<sequence>MMTAATDPSLLADREAATYAQWFACLGEPTRVRLLHAVAVAAGGTTVGALTESLGISQSTCSHHVRKLADVGFLRLHKEGTTTRVTINEACCTGLPHAADVVMGMLAHPCCPQDVPADVQVRALRPTDWPAVRDIYAEGIATGVATFETSVPSAERLDAAWLPGHRWVAEIGGEVVGWTALRPVSERECYAGVAESSVYVGEAYRGRGVGKSLLRTQVVEADRAGLWTLQTSVFTENRASIGLHHSAGYRTVGVRERIAERDGVWHDTVLLERRADSVNAACARTPDCECD</sequence>
<dbReference type="CDD" id="cd04301">
    <property type="entry name" value="NAT_SF"/>
    <property type="match status" value="1"/>
</dbReference>
<dbReference type="SUPFAM" id="SSF46785">
    <property type="entry name" value="Winged helix' DNA-binding domain"/>
    <property type="match status" value="1"/>
</dbReference>
<evidence type="ECO:0000256" key="2">
    <source>
        <dbReference type="ARBA" id="ARBA00023315"/>
    </source>
</evidence>
<keyword evidence="2 5" id="KW-0012">Acyltransferase</keyword>
<evidence type="ECO:0000256" key="1">
    <source>
        <dbReference type="ARBA" id="ARBA00022679"/>
    </source>
</evidence>
<dbReference type="InterPro" id="IPR036388">
    <property type="entry name" value="WH-like_DNA-bd_sf"/>
</dbReference>